<accession>A0ABT9G1H8</accession>
<organism evidence="2 3">
    <name type="scientific">Leptothrix discophora</name>
    <dbReference type="NCBI Taxonomy" id="89"/>
    <lineage>
        <taxon>Bacteria</taxon>
        <taxon>Pseudomonadati</taxon>
        <taxon>Pseudomonadota</taxon>
        <taxon>Betaproteobacteria</taxon>
        <taxon>Burkholderiales</taxon>
        <taxon>Sphaerotilaceae</taxon>
        <taxon>Leptothrix</taxon>
    </lineage>
</organism>
<evidence type="ECO:0000256" key="1">
    <source>
        <dbReference type="SAM" id="MobiDB-lite"/>
    </source>
</evidence>
<reference evidence="2 3" key="1">
    <citation type="submission" date="2023-08" db="EMBL/GenBank/DDBJ databases">
        <authorList>
            <person name="Roldan D.M."/>
            <person name="Menes R.J."/>
        </authorList>
    </citation>
    <scope>NUCLEOTIDE SEQUENCE [LARGE SCALE GENOMIC DNA]</scope>
    <source>
        <strain evidence="2 3">CCM 2812</strain>
    </source>
</reference>
<dbReference type="RefSeq" id="WP_305748905.1">
    <property type="nucleotide sequence ID" value="NZ_JAUZEE010000003.1"/>
</dbReference>
<feature type="region of interest" description="Disordered" evidence="1">
    <location>
        <begin position="1"/>
        <end position="63"/>
    </location>
</feature>
<evidence type="ECO:0000313" key="3">
    <source>
        <dbReference type="Proteomes" id="UP001235760"/>
    </source>
</evidence>
<protein>
    <submittedName>
        <fullName evidence="2">Uncharacterized protein</fullName>
    </submittedName>
</protein>
<feature type="compositionally biased region" description="Low complexity" evidence="1">
    <location>
        <begin position="11"/>
        <end position="28"/>
    </location>
</feature>
<sequence length="63" mass="6566">MTKTLPKADPAPDAAPDNSPDNSPDTTPIPGGGRWAWDDTAGAWVSRDKPADPATPSTPQQEP</sequence>
<dbReference type="EMBL" id="JAUZEE010000003">
    <property type="protein sequence ID" value="MDP4300344.1"/>
    <property type="molecule type" value="Genomic_DNA"/>
</dbReference>
<keyword evidence="3" id="KW-1185">Reference proteome</keyword>
<evidence type="ECO:0000313" key="2">
    <source>
        <dbReference type="EMBL" id="MDP4300344.1"/>
    </source>
</evidence>
<dbReference type="Proteomes" id="UP001235760">
    <property type="component" value="Unassembled WGS sequence"/>
</dbReference>
<comment type="caution">
    <text evidence="2">The sequence shown here is derived from an EMBL/GenBank/DDBJ whole genome shotgun (WGS) entry which is preliminary data.</text>
</comment>
<proteinExistence type="predicted"/>
<name>A0ABT9G1H8_LEPDI</name>
<gene>
    <name evidence="2" type="ORF">Q8X39_06815</name>
</gene>